<reference key="1">
    <citation type="submission" date="2019-01" db="UniProtKB">
        <authorList>
            <consortium name="RefSeq"/>
        </authorList>
    </citation>
    <scope>IDENTIFICATION</scope>
</reference>
<protein>
    <submittedName>
        <fullName evidence="2">Interferon-induced protein 44-like</fullName>
    </submittedName>
</protein>
<reference evidence="2" key="2">
    <citation type="submission" date="2025-08" db="UniProtKB">
        <authorList>
            <consortium name="RefSeq"/>
        </authorList>
    </citation>
    <scope>IDENTIFICATION</scope>
    <source>
        <tissue evidence="2">Blood</tissue>
    </source>
</reference>
<dbReference type="GO" id="GO:0006955">
    <property type="term" value="P:immune response"/>
    <property type="evidence" value="ECO:0007669"/>
    <property type="project" value="TreeGrafter"/>
</dbReference>
<accession>A0A3Q7P213</accession>
<organism evidence="1 2">
    <name type="scientific">Callorhinus ursinus</name>
    <name type="common">Northern fur seal</name>
    <dbReference type="NCBI Taxonomy" id="34884"/>
    <lineage>
        <taxon>Eukaryota</taxon>
        <taxon>Metazoa</taxon>
        <taxon>Chordata</taxon>
        <taxon>Craniata</taxon>
        <taxon>Vertebrata</taxon>
        <taxon>Euteleostomi</taxon>
        <taxon>Mammalia</taxon>
        <taxon>Eutheria</taxon>
        <taxon>Laurasiatheria</taxon>
        <taxon>Carnivora</taxon>
        <taxon>Caniformia</taxon>
        <taxon>Pinnipedia</taxon>
        <taxon>Otariidae</taxon>
        <taxon>Callorhinus</taxon>
    </lineage>
</organism>
<dbReference type="PANTHER" id="PTHR14241:SF2">
    <property type="entry name" value="INTERFERON-INDUCED PROTEIN 44-LIKE"/>
    <property type="match status" value="1"/>
</dbReference>
<sequence length="138" mass="15863">MPNHPTFISSPSLKDRIHCVAYVLDINSINDLSSKMVAKFKQVQKEVLSCGTACVLLLPKATNCSEFLQDNFLNMDKPMTSQSQIMHISKMLNDPIYNTFVVENYTSEWELDPLKDTQILFVLRQMLRVAEDFFEDLP</sequence>
<dbReference type="AlphaFoldDB" id="A0A3Q7P213"/>
<evidence type="ECO:0000313" key="2">
    <source>
        <dbReference type="RefSeq" id="XP_025727725.1"/>
    </source>
</evidence>
<name>A0A3Q7P213_CALUR</name>
<evidence type="ECO:0000313" key="1">
    <source>
        <dbReference type="Proteomes" id="UP000286641"/>
    </source>
</evidence>
<gene>
    <name evidence="2" type="primary">LOC112824116</name>
</gene>
<keyword evidence="1" id="KW-1185">Reference proteome</keyword>
<dbReference type="RefSeq" id="XP_025727725.1">
    <property type="nucleotide sequence ID" value="XM_025871940.1"/>
</dbReference>
<dbReference type="PANTHER" id="PTHR14241">
    <property type="entry name" value="INTERFERON-INDUCED PROTEIN 44"/>
    <property type="match status" value="1"/>
</dbReference>
<dbReference type="Proteomes" id="UP000286641">
    <property type="component" value="Unplaced"/>
</dbReference>
<proteinExistence type="predicted"/>
<dbReference type="InParanoid" id="A0A3Q7P213"/>